<proteinExistence type="predicted"/>
<dbReference type="GO" id="GO:0003824">
    <property type="term" value="F:catalytic activity"/>
    <property type="evidence" value="ECO:0007669"/>
    <property type="project" value="InterPro"/>
</dbReference>
<dbReference type="Pfam" id="PF13193">
    <property type="entry name" value="AMP-binding_C"/>
    <property type="match status" value="1"/>
</dbReference>
<dbReference type="CDD" id="cd05930">
    <property type="entry name" value="A_NRPS"/>
    <property type="match status" value="1"/>
</dbReference>
<accession>A0AAD1ACU1</accession>
<dbReference type="PANTHER" id="PTHR45527">
    <property type="entry name" value="NONRIBOSOMAL PEPTIDE SYNTHETASE"/>
    <property type="match status" value="1"/>
</dbReference>
<dbReference type="GO" id="GO:0044550">
    <property type="term" value="P:secondary metabolite biosynthetic process"/>
    <property type="evidence" value="ECO:0007669"/>
    <property type="project" value="TreeGrafter"/>
</dbReference>
<dbReference type="Pfam" id="PF00501">
    <property type="entry name" value="AMP-binding"/>
    <property type="match status" value="1"/>
</dbReference>
<evidence type="ECO:0000259" key="2">
    <source>
        <dbReference type="Pfam" id="PF00668"/>
    </source>
</evidence>
<sequence>MSHHRCPRGGDLTGCCRRNYAQGLSSKADSQRGAIILSYALANSQIPADVALSGQRANLVRVATVSASNIEPREWASIIGVLMCVHSGSDTAAVDLETAGGEHPLTVTLDMSERPRRQPQEPRFDHSISSSACVTDNHALAGDAHVLVVQLHGGMAVLWLDSNSFSRPVRERLAVHVQLLASKDVAVAAIELPVVTSPRSSAAVPGASHARAEPEWGACIIRRLLDVVRAFPDTVALASEGLSLTYRELAARVGGLAEEIRRTAPAGAQLAIMAEHGIEPVVGMLACLAAGMSYIPLDPRMPDGRLRRILDRCQPEAVMYGVDLAERARVLSPTRRLMALTSRVADLVPPPSSAVAEPAAYVLFTSGSTGNPKGVAQSVPAIMQHARNYRDSIGLVAGEVVPLLAAFSFDAAVMDLYGGLLSGATLHVVDPMQPADSLRELLEERPPDVLHGTPTLLRHVLDGVNQPWTALAKVRAVVFGGERVLTADVERVRLALPAAYVINGLGPSECTVGVQHVIVPDEPLDDRDIPIGSAAPGVTVELVDSHGRPAQITGELVFTSAAVASGYQNEPELSARRFTARNDRRAFRTGDRAWIRPDGSLIFLGRTDRQIKVRGQQVDPNEIESVLMEHRDVDQAWVGIDADNHWTAYLTSNSAATPDGEEIRRFARRSLPAIAVPTRIVVVSELPIGYTGKIDLNALGDLTAVAESGVLAAVPTPDGPLDDPVTAPDRAPMTFGQLSVVRSLRGKIRTEPANVSRVVDLPISATLDRVEQAVRQLVVRHASLRTTFELTESSGLRQMIAAEGTVPLRAVELPEDTPPARRAVAATLEAETYDIEREPGWRAAVITSGGAAVAVALSLHHILADAWALSILERELIGLVSEPDRDLGRTSMTPADLARRQRGDGWQSHRAMFNDHWEPIFDDPRRFPSAGLTEAGPRTVIGMTLDLGRAELAHIARRWSVFPSTVLTSLAMVSWPSISSRAEPSLLSATIMSAGRVDEDLQHLVASQNQVVPISVDRLDAEPFAKMACRVQESLFGAIMAGVYDVDAVCARAGVEEMGHLLDHWVNVLEENGAEADAAEAPRHMHHHEKFTIVHASHKPWPYFYYRIRIAQRLRVELVVPPSSNSVGALRQVLHGWDAALDILRRDDSSTVDEIIQCFAHTHEGEL</sequence>
<dbReference type="InterPro" id="IPR000873">
    <property type="entry name" value="AMP-dep_synth/lig_dom"/>
</dbReference>
<dbReference type="Proteomes" id="UP000283946">
    <property type="component" value="Chromosome"/>
</dbReference>
<organism evidence="4 5">
    <name type="scientific">Rathayibacter iranicus</name>
    <dbReference type="NCBI Taxonomy" id="59737"/>
    <lineage>
        <taxon>Bacteria</taxon>
        <taxon>Bacillati</taxon>
        <taxon>Actinomycetota</taxon>
        <taxon>Actinomycetes</taxon>
        <taxon>Micrococcales</taxon>
        <taxon>Microbacteriaceae</taxon>
        <taxon>Rathayibacter</taxon>
    </lineage>
</organism>
<dbReference type="InterPro" id="IPR045851">
    <property type="entry name" value="AMP-bd_C_sf"/>
</dbReference>
<feature type="domain" description="AMP-binding enzyme C-terminal" evidence="3">
    <location>
        <begin position="622"/>
        <end position="693"/>
    </location>
</feature>
<dbReference type="GO" id="GO:0043041">
    <property type="term" value="P:amino acid activation for nonribosomal peptide biosynthetic process"/>
    <property type="evidence" value="ECO:0007669"/>
    <property type="project" value="TreeGrafter"/>
</dbReference>
<feature type="domain" description="Condensation" evidence="2">
    <location>
        <begin position="754"/>
        <end position="1068"/>
    </location>
</feature>
<dbReference type="AlphaFoldDB" id="A0AAD1ACU1"/>
<dbReference type="Gene3D" id="3.30.559.30">
    <property type="entry name" value="Nonribosomal peptide synthetase, condensation domain"/>
    <property type="match status" value="1"/>
</dbReference>
<dbReference type="GO" id="GO:0005737">
    <property type="term" value="C:cytoplasm"/>
    <property type="evidence" value="ECO:0007669"/>
    <property type="project" value="TreeGrafter"/>
</dbReference>
<dbReference type="InterPro" id="IPR023213">
    <property type="entry name" value="CAT-like_dom_sf"/>
</dbReference>
<evidence type="ECO:0000313" key="4">
    <source>
        <dbReference type="EMBL" id="AZZ55045.1"/>
    </source>
</evidence>
<name>A0AAD1ACU1_9MICO</name>
<dbReference type="GO" id="GO:0008610">
    <property type="term" value="P:lipid biosynthetic process"/>
    <property type="evidence" value="ECO:0007669"/>
    <property type="project" value="UniProtKB-ARBA"/>
</dbReference>
<evidence type="ECO:0000259" key="3">
    <source>
        <dbReference type="Pfam" id="PF13193"/>
    </source>
</evidence>
<dbReference type="PANTHER" id="PTHR45527:SF1">
    <property type="entry name" value="FATTY ACID SYNTHASE"/>
    <property type="match status" value="1"/>
</dbReference>
<protein>
    <submittedName>
        <fullName evidence="4">Uncharacterized protein</fullName>
    </submittedName>
</protein>
<evidence type="ECO:0000313" key="5">
    <source>
        <dbReference type="Proteomes" id="UP000283946"/>
    </source>
</evidence>
<dbReference type="GO" id="GO:0031177">
    <property type="term" value="F:phosphopantetheine binding"/>
    <property type="evidence" value="ECO:0007669"/>
    <property type="project" value="TreeGrafter"/>
</dbReference>
<dbReference type="SUPFAM" id="SSF52777">
    <property type="entry name" value="CoA-dependent acyltransferases"/>
    <property type="match status" value="1"/>
</dbReference>
<dbReference type="Gene3D" id="3.30.559.10">
    <property type="entry name" value="Chloramphenicol acetyltransferase-like domain"/>
    <property type="match status" value="1"/>
</dbReference>
<dbReference type="KEGG" id="ria:C7V51_03435"/>
<evidence type="ECO:0000259" key="1">
    <source>
        <dbReference type="Pfam" id="PF00501"/>
    </source>
</evidence>
<dbReference type="Gene3D" id="3.30.300.30">
    <property type="match status" value="1"/>
</dbReference>
<feature type="domain" description="AMP-dependent synthetase/ligase" evidence="1">
    <location>
        <begin position="228"/>
        <end position="567"/>
    </location>
</feature>
<dbReference type="Gene3D" id="3.40.50.12780">
    <property type="entry name" value="N-terminal domain of ligase-like"/>
    <property type="match status" value="1"/>
</dbReference>
<dbReference type="Pfam" id="PF00668">
    <property type="entry name" value="Condensation"/>
    <property type="match status" value="1"/>
</dbReference>
<dbReference type="InterPro" id="IPR001242">
    <property type="entry name" value="Condensation_dom"/>
</dbReference>
<gene>
    <name evidence="4" type="ORF">C7V51_03435</name>
</gene>
<dbReference type="EMBL" id="CP028130">
    <property type="protein sequence ID" value="AZZ55045.1"/>
    <property type="molecule type" value="Genomic_DNA"/>
</dbReference>
<dbReference type="InterPro" id="IPR020845">
    <property type="entry name" value="AMP-binding_CS"/>
</dbReference>
<dbReference type="InterPro" id="IPR042099">
    <property type="entry name" value="ANL_N_sf"/>
</dbReference>
<dbReference type="SUPFAM" id="SSF56801">
    <property type="entry name" value="Acetyl-CoA synthetase-like"/>
    <property type="match status" value="1"/>
</dbReference>
<reference evidence="4 5" key="1">
    <citation type="submission" date="2018-03" db="EMBL/GenBank/DDBJ databases">
        <title>Bacteriophage NCPPB3778 and a type I-E CRISPR drive the evolution of the US Biological Select Agent, Rathayibacter toxicus.</title>
        <authorList>
            <person name="Davis E.W.II."/>
            <person name="Tabima J.F."/>
            <person name="Weisberg A.J."/>
            <person name="Dantas Lopes L."/>
            <person name="Wiseman M.S."/>
            <person name="Wiseman M.S."/>
            <person name="Pupko T."/>
            <person name="Belcher M.S."/>
            <person name="Sechler A.J."/>
            <person name="Tancos M.A."/>
            <person name="Schroeder B.K."/>
            <person name="Murray T.D."/>
            <person name="Luster D.G."/>
            <person name="Schneider W.L."/>
            <person name="Rogers E."/>
            <person name="Andreote F.D."/>
            <person name="Grunwald N.J."/>
            <person name="Putnam M.L."/>
            <person name="Chang J.H."/>
        </authorList>
    </citation>
    <scope>NUCLEOTIDE SEQUENCE [LARGE SCALE GENOMIC DNA]</scope>
    <source>
        <strain evidence="4 5">NCCPB 2253</strain>
    </source>
</reference>
<dbReference type="PROSITE" id="PS00455">
    <property type="entry name" value="AMP_BINDING"/>
    <property type="match status" value="1"/>
</dbReference>
<dbReference type="InterPro" id="IPR025110">
    <property type="entry name" value="AMP-bd_C"/>
</dbReference>